<dbReference type="GO" id="GO:0005737">
    <property type="term" value="C:cytoplasm"/>
    <property type="evidence" value="ECO:0007669"/>
    <property type="project" value="UniProtKB-SubCell"/>
</dbReference>
<dbReference type="SUPFAM" id="SSF53474">
    <property type="entry name" value="alpha/beta-Hydrolases"/>
    <property type="match status" value="1"/>
</dbReference>
<dbReference type="FunFam" id="3.30.310.50:FF:000005">
    <property type="entry name" value="L antigen family member 3"/>
    <property type="match status" value="1"/>
</dbReference>
<proteinExistence type="inferred from homology"/>
<evidence type="ECO:0000259" key="8">
    <source>
        <dbReference type="Pfam" id="PF00561"/>
    </source>
</evidence>
<evidence type="ECO:0000256" key="6">
    <source>
        <dbReference type="ARBA" id="ARBA00023242"/>
    </source>
</evidence>
<reference evidence="9" key="1">
    <citation type="submission" date="2018-01" db="EMBL/GenBank/DDBJ databases">
        <authorList>
            <person name="Mao J.F."/>
        </authorList>
    </citation>
    <scope>NUCLEOTIDE SEQUENCE</scope>
    <source>
        <strain evidence="9">Huo1</strain>
        <tissue evidence="9">Leaf</tissue>
    </source>
</reference>
<comment type="subcellular location">
    <subcellularLocation>
        <location evidence="2">Cytoplasm</location>
    </subcellularLocation>
    <subcellularLocation>
        <location evidence="1">Nucleus</location>
    </subcellularLocation>
</comment>
<dbReference type="PANTHER" id="PTHR43433:SF5">
    <property type="entry name" value="AB HYDROLASE-1 DOMAIN-CONTAINING PROTEIN"/>
    <property type="match status" value="1"/>
</dbReference>
<keyword evidence="10" id="KW-1185">Reference proteome</keyword>
<dbReference type="InterPro" id="IPR029058">
    <property type="entry name" value="AB_hydrolase_fold"/>
</dbReference>
<keyword evidence="5" id="KW-0819">tRNA processing</keyword>
<dbReference type="GO" id="GO:0016787">
    <property type="term" value="F:hydrolase activity"/>
    <property type="evidence" value="ECO:0007669"/>
    <property type="project" value="UniProtKB-ARBA"/>
</dbReference>
<dbReference type="InterPro" id="IPR050471">
    <property type="entry name" value="AB_hydrolase"/>
</dbReference>
<dbReference type="Pfam" id="PF09341">
    <property type="entry name" value="Pcc1"/>
    <property type="match status" value="1"/>
</dbReference>
<dbReference type="AlphaFoldDB" id="A0A8X8ZN63"/>
<gene>
    <name evidence="9" type="ORF">SASPL_128101</name>
</gene>
<comment type="similarity">
    <text evidence="3">Belongs to the CTAG/PCC1 family.</text>
</comment>
<feature type="region of interest" description="Disordered" evidence="7">
    <location>
        <begin position="50"/>
        <end position="74"/>
    </location>
</feature>
<dbReference type="Proteomes" id="UP000298416">
    <property type="component" value="Unassembled WGS sequence"/>
</dbReference>
<dbReference type="InterPro" id="IPR000073">
    <property type="entry name" value="AB_hydrolase_1"/>
</dbReference>
<organism evidence="9">
    <name type="scientific">Salvia splendens</name>
    <name type="common">Scarlet sage</name>
    <dbReference type="NCBI Taxonomy" id="180675"/>
    <lineage>
        <taxon>Eukaryota</taxon>
        <taxon>Viridiplantae</taxon>
        <taxon>Streptophyta</taxon>
        <taxon>Embryophyta</taxon>
        <taxon>Tracheophyta</taxon>
        <taxon>Spermatophyta</taxon>
        <taxon>Magnoliopsida</taxon>
        <taxon>eudicotyledons</taxon>
        <taxon>Gunneridae</taxon>
        <taxon>Pentapetalae</taxon>
        <taxon>asterids</taxon>
        <taxon>lamiids</taxon>
        <taxon>Lamiales</taxon>
        <taxon>Lamiaceae</taxon>
        <taxon>Nepetoideae</taxon>
        <taxon>Mentheae</taxon>
        <taxon>Salviinae</taxon>
        <taxon>Salvia</taxon>
        <taxon>Salvia subgen. Calosphace</taxon>
        <taxon>core Calosphace</taxon>
    </lineage>
</organism>
<evidence type="ECO:0000313" key="10">
    <source>
        <dbReference type="Proteomes" id="UP000298416"/>
    </source>
</evidence>
<dbReference type="EMBL" id="PNBA02000010">
    <property type="protein sequence ID" value="KAG6410054.1"/>
    <property type="molecule type" value="Genomic_DNA"/>
</dbReference>
<comment type="caution">
    <text evidence="9">The sequence shown here is derived from an EMBL/GenBank/DDBJ whole genome shotgun (WGS) entry which is preliminary data.</text>
</comment>
<dbReference type="Pfam" id="PF00561">
    <property type="entry name" value="Abhydrolase_1"/>
    <property type="match status" value="1"/>
</dbReference>
<evidence type="ECO:0000256" key="4">
    <source>
        <dbReference type="ARBA" id="ARBA00022490"/>
    </source>
</evidence>
<dbReference type="GO" id="GO:0008033">
    <property type="term" value="P:tRNA processing"/>
    <property type="evidence" value="ECO:0007669"/>
    <property type="project" value="UniProtKB-KW"/>
</dbReference>
<dbReference type="PRINTS" id="PR00111">
    <property type="entry name" value="ABHYDROLASE"/>
</dbReference>
<evidence type="ECO:0000256" key="5">
    <source>
        <dbReference type="ARBA" id="ARBA00022694"/>
    </source>
</evidence>
<keyword evidence="4" id="KW-0963">Cytoplasm</keyword>
<keyword evidence="6" id="KW-0539">Nucleus</keyword>
<dbReference type="Gene3D" id="3.40.50.1820">
    <property type="entry name" value="alpha/beta hydrolase"/>
    <property type="match status" value="1"/>
</dbReference>
<sequence length="551" mass="60542">MPLCEVGRHQNIVVGNGIQLFYRTYGKGPIKALMIIGLAGTHDSWGPQINGLAGTLRPNNDESPPLEDPSGSGPAGVEVCAFDNRGMGRSSVPTQKLEYTTSIMAKDALALMDHLGWKKAHVFGHSMGAMIACKLASMVPDRISSLALLNVTGGGYECLPKFDRQTLSIALRFLRAKTPEQRAAVDLDTHYSQEYVKAISSTGMQSKYGFDGQINACWTHKMSRKEMDSIRMAGFPVSVIHGRHDVIAQLSHAKRLAERLYPSARMVELNGGHLVSHERTEEVNKALLELIKASQTQGTNSFLLIDSTMLAEIEQPGMDHGYLSMPNLALFFRVQGFSDKSGESNQFIVNPGTDELYNESCMPWQSRGTCALSGIEIKIDKLHTKKNNIERVDLGVYFKLGDGLHSCSSRRVEDASGRGAAAELKSRRLRGGEAWRARIHSLLLFSNSTAKNMATLAANVTTGAPTKWDFRCNLEVDYASEEIAHMVYAALAVDKELQPDKVKRHMSVSNGKLLVDFEAVEARFLRASYSAFVDVLTLATKTIEEFGQGLI</sequence>
<protein>
    <recommendedName>
        <fullName evidence="8">AB hydrolase-1 domain-containing protein</fullName>
    </recommendedName>
</protein>
<evidence type="ECO:0000256" key="3">
    <source>
        <dbReference type="ARBA" id="ARBA00007073"/>
    </source>
</evidence>
<reference evidence="9" key="2">
    <citation type="submission" date="2020-08" db="EMBL/GenBank/DDBJ databases">
        <title>Plant Genome Project.</title>
        <authorList>
            <person name="Zhang R.-G."/>
        </authorList>
    </citation>
    <scope>NUCLEOTIDE SEQUENCE</scope>
    <source>
        <strain evidence="9">Huo1</strain>
        <tissue evidence="9">Leaf</tissue>
    </source>
</reference>
<accession>A0A8X8ZN63</accession>
<evidence type="ECO:0000256" key="7">
    <source>
        <dbReference type="SAM" id="MobiDB-lite"/>
    </source>
</evidence>
<evidence type="ECO:0000256" key="1">
    <source>
        <dbReference type="ARBA" id="ARBA00004123"/>
    </source>
</evidence>
<dbReference type="Gene3D" id="3.30.310.50">
    <property type="entry name" value="Alpha-D-phosphohexomutase, C-terminal domain"/>
    <property type="match status" value="1"/>
</dbReference>
<feature type="domain" description="AB hydrolase-1" evidence="8">
    <location>
        <begin position="35"/>
        <end position="151"/>
    </location>
</feature>
<dbReference type="PANTHER" id="PTHR43433">
    <property type="entry name" value="HYDROLASE, ALPHA/BETA FOLD FAMILY PROTEIN"/>
    <property type="match status" value="1"/>
</dbReference>
<evidence type="ECO:0000256" key="2">
    <source>
        <dbReference type="ARBA" id="ARBA00004496"/>
    </source>
</evidence>
<evidence type="ECO:0000313" key="9">
    <source>
        <dbReference type="EMBL" id="KAG6410054.1"/>
    </source>
</evidence>
<dbReference type="GO" id="GO:0005634">
    <property type="term" value="C:nucleus"/>
    <property type="evidence" value="ECO:0007669"/>
    <property type="project" value="UniProtKB-SubCell"/>
</dbReference>
<dbReference type="InterPro" id="IPR015419">
    <property type="entry name" value="CTAG/Pcc1"/>
</dbReference>
<name>A0A8X8ZN63_SALSN</name>